<dbReference type="RefSeq" id="WP_109892922.1">
    <property type="nucleotide sequence ID" value="NZ_CP029550.1"/>
</dbReference>
<protein>
    <recommendedName>
        <fullName evidence="1">DUF6894 domain-containing protein</fullName>
    </recommendedName>
</protein>
<evidence type="ECO:0000313" key="2">
    <source>
        <dbReference type="EMBL" id="AWN42754.1"/>
    </source>
</evidence>
<gene>
    <name evidence="2" type="ORF">DK389_22435</name>
</gene>
<organism evidence="2 3">
    <name type="scientific">Methylobacterium durans</name>
    <dbReference type="NCBI Taxonomy" id="2202825"/>
    <lineage>
        <taxon>Bacteria</taxon>
        <taxon>Pseudomonadati</taxon>
        <taxon>Pseudomonadota</taxon>
        <taxon>Alphaproteobacteria</taxon>
        <taxon>Hyphomicrobiales</taxon>
        <taxon>Methylobacteriaceae</taxon>
        <taxon>Methylobacterium</taxon>
    </lineage>
</organism>
<keyword evidence="3" id="KW-1185">Reference proteome</keyword>
<dbReference type="InterPro" id="IPR054189">
    <property type="entry name" value="DUF6894"/>
</dbReference>
<dbReference type="KEGG" id="mets:DK389_22435"/>
<dbReference type="Pfam" id="PF21834">
    <property type="entry name" value="DUF6894"/>
    <property type="match status" value="1"/>
</dbReference>
<sequence>MPRFFGHMHTPAGIEVDRTGLEFPSFEAAYLAICQCIMEIMSEADVRKILPERCWFEITDAAGRCLMKVPFAEAVEQALRALRDAARR</sequence>
<feature type="domain" description="DUF6894" evidence="1">
    <location>
        <begin position="3"/>
        <end position="72"/>
    </location>
</feature>
<accession>A0A2U8W9D9</accession>
<evidence type="ECO:0000259" key="1">
    <source>
        <dbReference type="Pfam" id="PF21834"/>
    </source>
</evidence>
<name>A0A2U8W9D9_9HYPH</name>
<proteinExistence type="predicted"/>
<evidence type="ECO:0000313" key="3">
    <source>
        <dbReference type="Proteomes" id="UP000245926"/>
    </source>
</evidence>
<dbReference type="EMBL" id="CP029550">
    <property type="protein sequence ID" value="AWN42754.1"/>
    <property type="molecule type" value="Genomic_DNA"/>
</dbReference>
<reference evidence="3" key="1">
    <citation type="submission" date="2018-05" db="EMBL/GenBank/DDBJ databases">
        <title>Complete Genome Sequence of Methylobacterium sp. 17SD2-17.</title>
        <authorList>
            <person name="Srinivasan S."/>
        </authorList>
    </citation>
    <scope>NUCLEOTIDE SEQUENCE [LARGE SCALE GENOMIC DNA]</scope>
    <source>
        <strain evidence="3">17SD2-17</strain>
    </source>
</reference>
<dbReference type="AlphaFoldDB" id="A0A2U8W9D9"/>
<dbReference type="Proteomes" id="UP000245926">
    <property type="component" value="Chromosome"/>
</dbReference>
<dbReference type="OrthoDB" id="8000819at2"/>